<evidence type="ECO:0000256" key="4">
    <source>
        <dbReference type="ARBA" id="ARBA00022840"/>
    </source>
</evidence>
<dbReference type="CDD" id="cd03255">
    <property type="entry name" value="ABC_MJ0796_LolCDE_FtsE"/>
    <property type="match status" value="1"/>
</dbReference>
<evidence type="ECO:0000313" key="6">
    <source>
        <dbReference type="EMBL" id="MFC7339462.1"/>
    </source>
</evidence>
<name>A0ABW2LAL7_9BACT</name>
<evidence type="ECO:0000256" key="2">
    <source>
        <dbReference type="ARBA" id="ARBA00022448"/>
    </source>
</evidence>
<accession>A0ABW2LAL7</accession>
<protein>
    <submittedName>
        <fullName evidence="6">ABC transporter ATP-binding protein</fullName>
    </submittedName>
</protein>
<dbReference type="InterPro" id="IPR017911">
    <property type="entry name" value="MacB-like_ATP-bd"/>
</dbReference>
<dbReference type="GO" id="GO:0005524">
    <property type="term" value="F:ATP binding"/>
    <property type="evidence" value="ECO:0007669"/>
    <property type="project" value="UniProtKB-KW"/>
</dbReference>
<dbReference type="EMBL" id="JBHTBS010000017">
    <property type="protein sequence ID" value="MFC7339462.1"/>
    <property type="molecule type" value="Genomic_DNA"/>
</dbReference>
<keyword evidence="4 6" id="KW-0067">ATP-binding</keyword>
<dbReference type="InterPro" id="IPR003439">
    <property type="entry name" value="ABC_transporter-like_ATP-bd"/>
</dbReference>
<sequence length="227" mass="24646">MISATNISKSFETPGETVDVLKDLSLDLADGEAASIIGPSGSGKTTLLNLIGALDRPSSGSIWIGNQDIATLTADEATRFRNHSLGFVFQQHYLLPQLSVLENVLVPRLAGDWKEPAEETEQRARELLAKVGLDHRLKHLPWQLSGGEKLRTAVARALINQPSLVLADEPTGSLDPSSTDTIADLLLDLNRDQKVTLLVVTHNQALAKRIGKTFELRDGKLWSAVAK</sequence>
<dbReference type="SMART" id="SM00382">
    <property type="entry name" value="AAA"/>
    <property type="match status" value="1"/>
</dbReference>
<keyword evidence="7" id="KW-1185">Reference proteome</keyword>
<proteinExistence type="inferred from homology"/>
<evidence type="ECO:0000259" key="5">
    <source>
        <dbReference type="PROSITE" id="PS50893"/>
    </source>
</evidence>
<keyword evidence="2" id="KW-0813">Transport</keyword>
<dbReference type="InterPro" id="IPR003593">
    <property type="entry name" value="AAA+_ATPase"/>
</dbReference>
<organism evidence="6 7">
    <name type="scientific">Haloferula chungangensis</name>
    <dbReference type="NCBI Taxonomy" id="1048331"/>
    <lineage>
        <taxon>Bacteria</taxon>
        <taxon>Pseudomonadati</taxon>
        <taxon>Verrucomicrobiota</taxon>
        <taxon>Verrucomicrobiia</taxon>
        <taxon>Verrucomicrobiales</taxon>
        <taxon>Verrucomicrobiaceae</taxon>
        <taxon>Haloferula</taxon>
    </lineage>
</organism>
<evidence type="ECO:0000256" key="3">
    <source>
        <dbReference type="ARBA" id="ARBA00022741"/>
    </source>
</evidence>
<dbReference type="InterPro" id="IPR027417">
    <property type="entry name" value="P-loop_NTPase"/>
</dbReference>
<evidence type="ECO:0000313" key="7">
    <source>
        <dbReference type="Proteomes" id="UP001596472"/>
    </source>
</evidence>
<dbReference type="Proteomes" id="UP001596472">
    <property type="component" value="Unassembled WGS sequence"/>
</dbReference>
<comment type="caution">
    <text evidence="6">The sequence shown here is derived from an EMBL/GenBank/DDBJ whole genome shotgun (WGS) entry which is preliminary data.</text>
</comment>
<keyword evidence="3" id="KW-0547">Nucleotide-binding</keyword>
<comment type="similarity">
    <text evidence="1">Belongs to the ABC transporter superfamily.</text>
</comment>
<feature type="domain" description="ABC transporter" evidence="5">
    <location>
        <begin position="2"/>
        <end position="227"/>
    </location>
</feature>
<dbReference type="SUPFAM" id="SSF52540">
    <property type="entry name" value="P-loop containing nucleoside triphosphate hydrolases"/>
    <property type="match status" value="1"/>
</dbReference>
<dbReference type="Pfam" id="PF00005">
    <property type="entry name" value="ABC_tran"/>
    <property type="match status" value="1"/>
</dbReference>
<dbReference type="PANTHER" id="PTHR42798:SF7">
    <property type="entry name" value="ALPHA-D-RIBOSE 1-METHYLPHOSPHONATE 5-TRIPHOSPHATE SYNTHASE SUBUNIT PHNL"/>
    <property type="match status" value="1"/>
</dbReference>
<reference evidence="7" key="1">
    <citation type="journal article" date="2019" name="Int. J. Syst. Evol. Microbiol.">
        <title>The Global Catalogue of Microorganisms (GCM) 10K type strain sequencing project: providing services to taxonomists for standard genome sequencing and annotation.</title>
        <authorList>
            <consortium name="The Broad Institute Genomics Platform"/>
            <consortium name="The Broad Institute Genome Sequencing Center for Infectious Disease"/>
            <person name="Wu L."/>
            <person name="Ma J."/>
        </authorList>
    </citation>
    <scope>NUCLEOTIDE SEQUENCE [LARGE SCALE GENOMIC DNA]</scope>
    <source>
        <strain evidence="7">CGMCC 4.1467</strain>
    </source>
</reference>
<gene>
    <name evidence="6" type="ORF">ACFQY0_19875</name>
</gene>
<dbReference type="PANTHER" id="PTHR42798">
    <property type="entry name" value="LIPOPROTEIN-RELEASING SYSTEM ATP-BINDING PROTEIN LOLD"/>
    <property type="match status" value="1"/>
</dbReference>
<evidence type="ECO:0000256" key="1">
    <source>
        <dbReference type="ARBA" id="ARBA00005417"/>
    </source>
</evidence>
<dbReference type="Gene3D" id="3.40.50.300">
    <property type="entry name" value="P-loop containing nucleotide triphosphate hydrolases"/>
    <property type="match status" value="1"/>
</dbReference>
<dbReference type="RefSeq" id="WP_379716327.1">
    <property type="nucleotide sequence ID" value="NZ_JBHTBS010000017.1"/>
</dbReference>
<dbReference type="PROSITE" id="PS50893">
    <property type="entry name" value="ABC_TRANSPORTER_2"/>
    <property type="match status" value="1"/>
</dbReference>